<dbReference type="GeneID" id="103608907"/>
<dbReference type="Proteomes" id="UP000694923">
    <property type="component" value="Unplaced"/>
</dbReference>
<organism evidence="1 2">
    <name type="scientific">Galeopterus variegatus</name>
    <name type="common">Malayan flying lemur</name>
    <name type="synonym">Cynocephalus variegatus</name>
    <dbReference type="NCBI Taxonomy" id="482537"/>
    <lineage>
        <taxon>Eukaryota</taxon>
        <taxon>Metazoa</taxon>
        <taxon>Chordata</taxon>
        <taxon>Craniata</taxon>
        <taxon>Vertebrata</taxon>
        <taxon>Euteleostomi</taxon>
        <taxon>Mammalia</taxon>
        <taxon>Eutheria</taxon>
        <taxon>Euarchontoglires</taxon>
        <taxon>Dermoptera</taxon>
        <taxon>Cynocephalidae</taxon>
        <taxon>Galeopterus</taxon>
    </lineage>
</organism>
<evidence type="ECO:0000313" key="1">
    <source>
        <dbReference type="Proteomes" id="UP000694923"/>
    </source>
</evidence>
<reference evidence="2" key="1">
    <citation type="submission" date="2025-08" db="UniProtKB">
        <authorList>
            <consortium name="RefSeq"/>
        </authorList>
    </citation>
    <scope>IDENTIFICATION</scope>
</reference>
<accession>A0ABM0SF75</accession>
<dbReference type="RefSeq" id="XP_008591516.1">
    <property type="nucleotide sequence ID" value="XM_008593294.1"/>
</dbReference>
<protein>
    <submittedName>
        <fullName evidence="2">Uncharacterized protein C12orf79 homolog</fullName>
    </submittedName>
</protein>
<feature type="non-terminal residue" evidence="2">
    <location>
        <position position="1"/>
    </location>
</feature>
<gene>
    <name evidence="2" type="primary">LOC103608907</name>
</gene>
<evidence type="ECO:0000313" key="2">
    <source>
        <dbReference type="RefSeq" id="XP_008591516.1"/>
    </source>
</evidence>
<sequence length="106" mass="11755">FPNSAVTHLASGHRCQNLCFFLCGPAWLRVRSTPLLPPAPSVPQCHKEGGQFCTHRGKPVGSLGPPPIVKLLEKRIPADCFVIHFFPFHMYPVGRQTVSHLENSDK</sequence>
<keyword evidence="1" id="KW-1185">Reference proteome</keyword>
<proteinExistence type="predicted"/>
<name>A0ABM0SF75_GALVR</name>